<dbReference type="GO" id="GO:0005524">
    <property type="term" value="F:ATP binding"/>
    <property type="evidence" value="ECO:0007669"/>
    <property type="project" value="UniProtKB-KW"/>
</dbReference>
<keyword evidence="4 8" id="KW-0067">ATP-binding</keyword>
<dbReference type="SMART" id="SM00382">
    <property type="entry name" value="AAA"/>
    <property type="match status" value="1"/>
</dbReference>
<dbReference type="RefSeq" id="WP_083220618.1">
    <property type="nucleotide sequence ID" value="NZ_MARB01000007.1"/>
</dbReference>
<organism evidence="8 9">
    <name type="scientific">Candidatus Thiodiazotropha endolucinida</name>
    <dbReference type="NCBI Taxonomy" id="1655433"/>
    <lineage>
        <taxon>Bacteria</taxon>
        <taxon>Pseudomonadati</taxon>
        <taxon>Pseudomonadota</taxon>
        <taxon>Gammaproteobacteria</taxon>
        <taxon>Chromatiales</taxon>
        <taxon>Sedimenticolaceae</taxon>
        <taxon>Candidatus Thiodiazotropha</taxon>
    </lineage>
</organism>
<dbReference type="InterPro" id="IPR003593">
    <property type="entry name" value="AAA+_ATPase"/>
</dbReference>
<dbReference type="SUPFAM" id="SSF52540">
    <property type="entry name" value="P-loop containing nucleoside triphosphate hydrolases"/>
    <property type="match status" value="1"/>
</dbReference>
<protein>
    <submittedName>
        <fullName evidence="8">Cytochrome c biogenesis ATP-binding export protein CcmA</fullName>
        <ecNumber evidence="8">3.6.3.41</ecNumber>
    </submittedName>
</protein>
<evidence type="ECO:0000259" key="7">
    <source>
        <dbReference type="PROSITE" id="PS50893"/>
    </source>
</evidence>
<dbReference type="EC" id="3.6.3.41" evidence="8"/>
<dbReference type="PROSITE" id="PS00211">
    <property type="entry name" value="ABC_TRANSPORTER_1"/>
    <property type="match status" value="1"/>
</dbReference>
<dbReference type="EMBL" id="MARB01000007">
    <property type="protein sequence ID" value="ODJ88203.1"/>
    <property type="molecule type" value="Genomic_DNA"/>
</dbReference>
<dbReference type="GO" id="GO:0016887">
    <property type="term" value="F:ATP hydrolysis activity"/>
    <property type="evidence" value="ECO:0007669"/>
    <property type="project" value="InterPro"/>
</dbReference>
<accession>A0A7Z0VM47</accession>
<evidence type="ECO:0000313" key="8">
    <source>
        <dbReference type="EMBL" id="ODJ88203.1"/>
    </source>
</evidence>
<keyword evidence="5" id="KW-1278">Translocase</keyword>
<evidence type="ECO:0000256" key="5">
    <source>
        <dbReference type="ARBA" id="ARBA00022967"/>
    </source>
</evidence>
<evidence type="ECO:0000256" key="2">
    <source>
        <dbReference type="ARBA" id="ARBA00022741"/>
    </source>
</evidence>
<dbReference type="Proteomes" id="UP000094769">
    <property type="component" value="Unassembled WGS sequence"/>
</dbReference>
<evidence type="ECO:0000256" key="4">
    <source>
        <dbReference type="ARBA" id="ARBA00022840"/>
    </source>
</evidence>
<dbReference type="Gene3D" id="3.40.50.300">
    <property type="entry name" value="P-loop containing nucleotide triphosphate hydrolases"/>
    <property type="match status" value="1"/>
</dbReference>
<comment type="caution">
    <text evidence="8">The sequence shown here is derived from an EMBL/GenBank/DDBJ whole genome shotgun (WGS) entry which is preliminary data.</text>
</comment>
<keyword evidence="8" id="KW-0378">Hydrolase</keyword>
<keyword evidence="3" id="KW-0201">Cytochrome c-type biogenesis</keyword>
<dbReference type="PROSITE" id="PS50893">
    <property type="entry name" value="ABC_TRANSPORTER_2"/>
    <property type="match status" value="1"/>
</dbReference>
<dbReference type="NCBIfam" id="TIGR01189">
    <property type="entry name" value="ccmA"/>
    <property type="match status" value="1"/>
</dbReference>
<dbReference type="InterPro" id="IPR027417">
    <property type="entry name" value="P-loop_NTPase"/>
</dbReference>
<evidence type="ECO:0000256" key="3">
    <source>
        <dbReference type="ARBA" id="ARBA00022748"/>
    </source>
</evidence>
<keyword evidence="6" id="KW-0472">Membrane</keyword>
<feature type="domain" description="ABC transporter" evidence="7">
    <location>
        <begin position="12"/>
        <end position="213"/>
    </location>
</feature>
<dbReference type="NCBIfam" id="NF010061">
    <property type="entry name" value="PRK13538.1"/>
    <property type="match status" value="1"/>
</dbReference>
<evidence type="ECO:0000256" key="1">
    <source>
        <dbReference type="ARBA" id="ARBA00022448"/>
    </source>
</evidence>
<sequence length="216" mass="24096">MTASSTSSPITYEARSLLCIRDDRVLFEDLSFSINPGQALVLEGRNGSGKTSLLRILCGIRLPESGALLWEGKDIFRLGPEFHEHIAYLGHKDGSKLDLTPLENLRIARGLGKAQAGIDLDDALDQVGLYGFEDIPTRNLSAGQQRRLAIARLLVTDAKLWILDEPFTSLDRKGIEHMERLFEAHLHRGGMAAMTTHHRIGFKDEIQLIRVNLSDR</sequence>
<dbReference type="Pfam" id="PF00005">
    <property type="entry name" value="ABC_tran"/>
    <property type="match status" value="1"/>
</dbReference>
<keyword evidence="9" id="KW-1185">Reference proteome</keyword>
<proteinExistence type="predicted"/>
<dbReference type="AlphaFoldDB" id="A0A7Z0VM47"/>
<gene>
    <name evidence="8" type="primary">ccmA</name>
    <name evidence="8" type="ORF">CODIS_16160</name>
</gene>
<dbReference type="GO" id="GO:0017004">
    <property type="term" value="P:cytochrome complex assembly"/>
    <property type="evidence" value="ECO:0007669"/>
    <property type="project" value="UniProtKB-KW"/>
</dbReference>
<dbReference type="InterPro" id="IPR003439">
    <property type="entry name" value="ABC_transporter-like_ATP-bd"/>
</dbReference>
<dbReference type="InterPro" id="IPR005895">
    <property type="entry name" value="ABC_transptr_haem_export_CcmA"/>
</dbReference>
<dbReference type="PANTHER" id="PTHR43499:SF1">
    <property type="entry name" value="ABC TRANSPORTER I FAMILY MEMBER 1"/>
    <property type="match status" value="1"/>
</dbReference>
<evidence type="ECO:0000313" key="9">
    <source>
        <dbReference type="Proteomes" id="UP000094769"/>
    </source>
</evidence>
<keyword evidence="2" id="KW-0547">Nucleotide-binding</keyword>
<keyword evidence="1" id="KW-0813">Transport</keyword>
<dbReference type="PANTHER" id="PTHR43499">
    <property type="entry name" value="ABC TRANSPORTER I FAMILY MEMBER 1"/>
    <property type="match status" value="1"/>
</dbReference>
<name>A0A7Z0VM47_9GAMM</name>
<evidence type="ECO:0000256" key="6">
    <source>
        <dbReference type="ARBA" id="ARBA00023136"/>
    </source>
</evidence>
<dbReference type="GO" id="GO:0022857">
    <property type="term" value="F:transmembrane transporter activity"/>
    <property type="evidence" value="ECO:0007669"/>
    <property type="project" value="InterPro"/>
</dbReference>
<reference evidence="8 9" key="1">
    <citation type="submission" date="2016-06" db="EMBL/GenBank/DDBJ databases">
        <title>Genome sequence of endosymbiont of Candidatus Endolucinida thiodiazotropha.</title>
        <authorList>
            <person name="Poehlein A."/>
            <person name="Koenig S."/>
            <person name="Heiden S.E."/>
            <person name="Thuermer A."/>
            <person name="Voget S."/>
            <person name="Daniel R."/>
            <person name="Markert S."/>
            <person name="Gros O."/>
            <person name="Schweder T."/>
        </authorList>
    </citation>
    <scope>NUCLEOTIDE SEQUENCE [LARGE SCALE GENOMIC DNA]</scope>
    <source>
        <strain evidence="8 9">COS</strain>
    </source>
</reference>
<dbReference type="InterPro" id="IPR017871">
    <property type="entry name" value="ABC_transporter-like_CS"/>
</dbReference>